<keyword evidence="1" id="KW-0732">Signal</keyword>
<comment type="caution">
    <text evidence="2">The sequence shown here is derived from an EMBL/GenBank/DDBJ whole genome shotgun (WGS) entry which is preliminary data.</text>
</comment>
<feature type="chain" id="PRO_5032665749" description="Ig-like domain-containing protein" evidence="1">
    <location>
        <begin position="34"/>
        <end position="128"/>
    </location>
</feature>
<evidence type="ECO:0000256" key="1">
    <source>
        <dbReference type="SAM" id="SignalP"/>
    </source>
</evidence>
<reference evidence="2 3" key="1">
    <citation type="submission" date="2020-08" db="EMBL/GenBank/DDBJ databases">
        <title>Sequencing the genomes of 1000 actinobacteria strains.</title>
        <authorList>
            <person name="Klenk H.-P."/>
        </authorList>
    </citation>
    <scope>NUCLEOTIDE SEQUENCE [LARGE SCALE GENOMIC DNA]</scope>
    <source>
        <strain evidence="2 3">DSM 45859</strain>
    </source>
</reference>
<keyword evidence="3" id="KW-1185">Reference proteome</keyword>
<dbReference type="RefSeq" id="WP_184778984.1">
    <property type="nucleotide sequence ID" value="NZ_JACHMG010000001.1"/>
</dbReference>
<dbReference type="Proteomes" id="UP000581769">
    <property type="component" value="Unassembled WGS sequence"/>
</dbReference>
<dbReference type="InterPro" id="IPR006311">
    <property type="entry name" value="TAT_signal"/>
</dbReference>
<organism evidence="2 3">
    <name type="scientific">Amycolatopsis jiangsuensis</name>
    <dbReference type="NCBI Taxonomy" id="1181879"/>
    <lineage>
        <taxon>Bacteria</taxon>
        <taxon>Bacillati</taxon>
        <taxon>Actinomycetota</taxon>
        <taxon>Actinomycetes</taxon>
        <taxon>Pseudonocardiales</taxon>
        <taxon>Pseudonocardiaceae</taxon>
        <taxon>Amycolatopsis</taxon>
    </lineage>
</organism>
<evidence type="ECO:0008006" key="4">
    <source>
        <dbReference type="Google" id="ProtNLM"/>
    </source>
</evidence>
<feature type="signal peptide" evidence="1">
    <location>
        <begin position="1"/>
        <end position="33"/>
    </location>
</feature>
<evidence type="ECO:0000313" key="2">
    <source>
        <dbReference type="EMBL" id="MBB4684121.1"/>
    </source>
</evidence>
<sequence length="128" mass="12882">MTASDSRRIVHRVTAGAAVTATAALALAGTAFAGQATSGGGADVTPLRVHSAGYPLEVRLSTAAGDGYSSAQQPDSVRDYPTPPNTWSTVTFFSDGEPIIGYAPIDAGTSLTCTAGGSAAEPQVTCEY</sequence>
<name>A0A840INW3_9PSEU</name>
<evidence type="ECO:0000313" key="3">
    <source>
        <dbReference type="Proteomes" id="UP000581769"/>
    </source>
</evidence>
<dbReference type="AlphaFoldDB" id="A0A840INW3"/>
<dbReference type="PROSITE" id="PS51318">
    <property type="entry name" value="TAT"/>
    <property type="match status" value="1"/>
</dbReference>
<dbReference type="EMBL" id="JACHMG010000001">
    <property type="protein sequence ID" value="MBB4684121.1"/>
    <property type="molecule type" value="Genomic_DNA"/>
</dbReference>
<gene>
    <name evidence="2" type="ORF">BJY18_001606</name>
</gene>
<accession>A0A840INW3</accession>
<protein>
    <recommendedName>
        <fullName evidence="4">Ig-like domain-containing protein</fullName>
    </recommendedName>
</protein>
<proteinExistence type="predicted"/>